<proteinExistence type="predicted"/>
<dbReference type="EMBL" id="RCHS01000474">
    <property type="protein sequence ID" value="RMX58667.1"/>
    <property type="molecule type" value="Genomic_DNA"/>
</dbReference>
<name>A0A3M6UYH2_POCDA</name>
<reference evidence="2 3" key="1">
    <citation type="journal article" date="2018" name="Sci. Rep.">
        <title>Comparative analysis of the Pocillopora damicornis genome highlights role of immune system in coral evolution.</title>
        <authorList>
            <person name="Cunning R."/>
            <person name="Bay R.A."/>
            <person name="Gillette P."/>
            <person name="Baker A.C."/>
            <person name="Traylor-Knowles N."/>
        </authorList>
    </citation>
    <scope>NUCLEOTIDE SEQUENCE [LARGE SCALE GENOMIC DNA]</scope>
    <source>
        <strain evidence="2">RSMAS</strain>
        <tissue evidence="2">Whole animal</tissue>
    </source>
</reference>
<protein>
    <recommendedName>
        <fullName evidence="1">Chromo domain-containing protein</fullName>
    </recommendedName>
</protein>
<evidence type="ECO:0000313" key="2">
    <source>
        <dbReference type="EMBL" id="RMX58667.1"/>
    </source>
</evidence>
<dbReference type="AlphaFoldDB" id="A0A3M6UYH2"/>
<keyword evidence="3" id="KW-1185">Reference proteome</keyword>
<comment type="caution">
    <text evidence="2">The sequence shown here is derived from an EMBL/GenBank/DDBJ whole genome shotgun (WGS) entry which is preliminary data.</text>
</comment>
<dbReference type="Gene3D" id="2.40.50.40">
    <property type="match status" value="1"/>
</dbReference>
<dbReference type="InterPro" id="IPR016197">
    <property type="entry name" value="Chromo-like_dom_sf"/>
</dbReference>
<organism evidence="2 3">
    <name type="scientific">Pocillopora damicornis</name>
    <name type="common">Cauliflower coral</name>
    <name type="synonym">Millepora damicornis</name>
    <dbReference type="NCBI Taxonomy" id="46731"/>
    <lineage>
        <taxon>Eukaryota</taxon>
        <taxon>Metazoa</taxon>
        <taxon>Cnidaria</taxon>
        <taxon>Anthozoa</taxon>
        <taxon>Hexacorallia</taxon>
        <taxon>Scleractinia</taxon>
        <taxon>Astrocoeniina</taxon>
        <taxon>Pocilloporidae</taxon>
        <taxon>Pocillopora</taxon>
    </lineage>
</organism>
<dbReference type="InterPro" id="IPR023780">
    <property type="entry name" value="Chromo_domain"/>
</dbReference>
<sequence length="138" mass="16408">MASLGRLSKGSTYWEVERLVERQETDETVEYLVQWKGYLPYEASWEPEEGILPRCEELFNWRSPDVAIIPENVCSFRVAVERHLKSRSRLPLRLNKSYDFCMRQWKIFRTNFEMDMPSVSVWNSSSSVDSQSPFLFRI</sequence>
<dbReference type="CDD" id="cd00024">
    <property type="entry name" value="CD_CSD"/>
    <property type="match status" value="1"/>
</dbReference>
<evidence type="ECO:0000259" key="1">
    <source>
        <dbReference type="PROSITE" id="PS50013"/>
    </source>
</evidence>
<dbReference type="SMART" id="SM00298">
    <property type="entry name" value="CHROMO"/>
    <property type="match status" value="1"/>
</dbReference>
<dbReference type="Pfam" id="PF00385">
    <property type="entry name" value="Chromo"/>
    <property type="match status" value="1"/>
</dbReference>
<dbReference type="PROSITE" id="PS50013">
    <property type="entry name" value="CHROMO_2"/>
    <property type="match status" value="1"/>
</dbReference>
<evidence type="ECO:0000313" key="3">
    <source>
        <dbReference type="Proteomes" id="UP000275408"/>
    </source>
</evidence>
<dbReference type="InterPro" id="IPR000953">
    <property type="entry name" value="Chromo/chromo_shadow_dom"/>
</dbReference>
<feature type="domain" description="Chromo" evidence="1">
    <location>
        <begin position="14"/>
        <end position="59"/>
    </location>
</feature>
<dbReference type="SUPFAM" id="SSF54160">
    <property type="entry name" value="Chromo domain-like"/>
    <property type="match status" value="1"/>
</dbReference>
<dbReference type="STRING" id="46731.A0A3M6UYH2"/>
<dbReference type="Proteomes" id="UP000275408">
    <property type="component" value="Unassembled WGS sequence"/>
</dbReference>
<accession>A0A3M6UYH2</accession>
<gene>
    <name evidence="2" type="ORF">pdam_00021422</name>
</gene>